<evidence type="ECO:0000313" key="2">
    <source>
        <dbReference type="Proteomes" id="UP000183316"/>
    </source>
</evidence>
<gene>
    <name evidence="1" type="ORF">WLH_00206</name>
</gene>
<accession>A0A192C6Q0</accession>
<dbReference type="AlphaFoldDB" id="A0A192C6Q0"/>
<dbReference type="EMBL" id="CP015085">
    <property type="protein sequence ID" value="ANK01467.1"/>
    <property type="molecule type" value="Genomic_DNA"/>
</dbReference>
<sequence>MNIHPWGLLSSLHYRQGVGTKYKADKNKNTIAQAMVFNRH</sequence>
<proteinExistence type="predicted"/>
<dbReference type="Proteomes" id="UP000183316">
    <property type="component" value="Chromosome"/>
</dbReference>
<dbReference type="PATRIC" id="fig|941280.3.peg.207"/>
<protein>
    <submittedName>
        <fullName evidence="1">Uncharacterized protein</fullName>
    </submittedName>
</protein>
<organism evidence="1 2">
    <name type="scientific">Escherichia coli O25b:H4</name>
    <dbReference type="NCBI Taxonomy" id="941280"/>
    <lineage>
        <taxon>Bacteria</taxon>
        <taxon>Pseudomonadati</taxon>
        <taxon>Pseudomonadota</taxon>
        <taxon>Gammaproteobacteria</taxon>
        <taxon>Enterobacterales</taxon>
        <taxon>Enterobacteriaceae</taxon>
        <taxon>Escherichia</taxon>
    </lineage>
</organism>
<reference evidence="1 2" key="1">
    <citation type="submission" date="2016-03" db="EMBL/GenBank/DDBJ databases">
        <title>Genome Sequence and Comparative Pathogenic Determinants of Uropathogenic Escherichia coli O25b:H4, a Clinical Isolate from Saudi Arabia.</title>
        <authorList>
            <person name="Alyamani E.A.J."/>
            <person name="Khiyami M.A."/>
            <person name="Booq R.Y."/>
            <person name="Bahwerth F.S."/>
            <person name="Vaisvil B."/>
            <person name="Schmitt D.P."/>
            <person name="Kapatral V."/>
        </authorList>
    </citation>
    <scope>NUCLEOTIDE SEQUENCE [LARGE SCALE GENOMIC DNA]</scope>
    <source>
        <strain evidence="1 2">O25b:H4</strain>
    </source>
</reference>
<name>A0A192C6Q0_ECO25</name>
<evidence type="ECO:0000313" key="1">
    <source>
        <dbReference type="EMBL" id="ANK01467.1"/>
    </source>
</evidence>